<dbReference type="InterPro" id="IPR029058">
    <property type="entry name" value="AB_hydrolase_fold"/>
</dbReference>
<dbReference type="EMBL" id="AP024443">
    <property type="protein sequence ID" value="BCS18842.1"/>
    <property type="molecule type" value="Genomic_DNA"/>
</dbReference>
<feature type="domain" description="Peptidase S33 tripeptidyl aminopeptidase-like C-terminal" evidence="5">
    <location>
        <begin position="443"/>
        <end position="516"/>
    </location>
</feature>
<dbReference type="InterPro" id="IPR013595">
    <property type="entry name" value="Pept_S33_TAP-like_C"/>
</dbReference>
<comment type="similarity">
    <text evidence="1">Belongs to the peptidase S33 family.</text>
</comment>
<evidence type="ECO:0000313" key="6">
    <source>
        <dbReference type="EMBL" id="BCS18842.1"/>
    </source>
</evidence>
<feature type="chain" id="PRO_5031326180" description="Alpha/beta-hydrolase" evidence="3">
    <location>
        <begin position="21"/>
        <end position="529"/>
    </location>
</feature>
<dbReference type="Pfam" id="PF00561">
    <property type="entry name" value="Abhydrolase_1"/>
    <property type="match status" value="1"/>
</dbReference>
<evidence type="ECO:0000313" key="7">
    <source>
        <dbReference type="Proteomes" id="UP000654913"/>
    </source>
</evidence>
<sequence length="529" mass="58712">MNRLMNVLFMNALFISLAFSAHYLPVSGFDNIEPSANLTWTPCFDAFNCSKLQVPLDYSNRSLGATSIAFIKLAGKNATVESPSIVILPGGPGSSGVDLLLLYQSLFGQMFGEQYNFVSFDPRGVNNSGLHLDCFNDTKARSAFYRLHRTGATNISSTSLEKQYYSSSIYGESCNNAVKNKSPHSYYVTTPAVAHDLLAFTEAEAELVGQSPAKAKLWCYGISYGTVIGSTFASLFPDRIGRMILDGVLHADQYYTNYWTDNVDQMDETMETFSTFCHSAGPDKCSFWGPTPDNITARMDGIVRQLQNYPVLSRVGDSKLPVITTYSDLKTLFLNTIYNPLEMFPEMADILHQAERGNASALAGMYDQSNSISDARFAITCTDSYRRNRLTTLDEFKGWTEYLISRSRYIGDIYPSLPEGILCRSFNPQLPDSMVIQDEIRAHKPTSFPILFTSNTVDPITPVLSARKMSTRFVGSTLLMQEAVGHTVIKQGGSDCYFGHVQAYLQGTVPSFNTTCPRQYTPFMDASPL</sequence>
<dbReference type="InterPro" id="IPR051601">
    <property type="entry name" value="Serine_prot/Carboxylest_S33"/>
</dbReference>
<proteinExistence type="inferred from homology"/>
<dbReference type="KEGG" id="apuu:APUU_11670S"/>
<feature type="domain" description="AB hydrolase-1" evidence="4">
    <location>
        <begin position="83"/>
        <end position="253"/>
    </location>
</feature>
<keyword evidence="7" id="KW-1185">Reference proteome</keyword>
<dbReference type="OrthoDB" id="425534at2759"/>
<reference evidence="6" key="2">
    <citation type="submission" date="2021-02" db="EMBL/GenBank/DDBJ databases">
        <title>Aspergillus puulaauensis MK2 genome sequence.</title>
        <authorList>
            <person name="Futagami T."/>
            <person name="Mori K."/>
            <person name="Kadooka C."/>
            <person name="Tanaka T."/>
        </authorList>
    </citation>
    <scope>NUCLEOTIDE SEQUENCE</scope>
    <source>
        <strain evidence="6">MK2</strain>
    </source>
</reference>
<evidence type="ECO:0000256" key="3">
    <source>
        <dbReference type="SAM" id="SignalP"/>
    </source>
</evidence>
<organism evidence="6 7">
    <name type="scientific">Aspergillus puulaauensis</name>
    <dbReference type="NCBI Taxonomy" id="1220207"/>
    <lineage>
        <taxon>Eukaryota</taxon>
        <taxon>Fungi</taxon>
        <taxon>Dikarya</taxon>
        <taxon>Ascomycota</taxon>
        <taxon>Pezizomycotina</taxon>
        <taxon>Eurotiomycetes</taxon>
        <taxon>Eurotiomycetidae</taxon>
        <taxon>Eurotiales</taxon>
        <taxon>Aspergillaceae</taxon>
        <taxon>Aspergillus</taxon>
    </lineage>
</organism>
<dbReference type="Proteomes" id="UP000654913">
    <property type="component" value="Chromosome 1"/>
</dbReference>
<evidence type="ECO:0000259" key="5">
    <source>
        <dbReference type="Pfam" id="PF08386"/>
    </source>
</evidence>
<dbReference type="RefSeq" id="XP_041551036.1">
    <property type="nucleotide sequence ID" value="XM_041697786.1"/>
</dbReference>
<dbReference type="Pfam" id="PF08386">
    <property type="entry name" value="Abhydrolase_4"/>
    <property type="match status" value="1"/>
</dbReference>
<dbReference type="InterPro" id="IPR000073">
    <property type="entry name" value="AB_hydrolase_1"/>
</dbReference>
<dbReference type="GeneID" id="64968847"/>
<dbReference type="GO" id="GO:0016787">
    <property type="term" value="F:hydrolase activity"/>
    <property type="evidence" value="ECO:0007669"/>
    <property type="project" value="UniProtKB-KW"/>
</dbReference>
<evidence type="ECO:0000256" key="1">
    <source>
        <dbReference type="ARBA" id="ARBA00010088"/>
    </source>
</evidence>
<protein>
    <recommendedName>
        <fullName evidence="8">Alpha/beta-hydrolase</fullName>
    </recommendedName>
</protein>
<dbReference type="PANTHER" id="PTHR43248">
    <property type="entry name" value="2-SUCCINYL-6-HYDROXY-2,4-CYCLOHEXADIENE-1-CARBOXYLATE SYNTHASE"/>
    <property type="match status" value="1"/>
</dbReference>
<reference evidence="6" key="1">
    <citation type="submission" date="2021-01" db="EMBL/GenBank/DDBJ databases">
        <authorList>
            <consortium name="Aspergillus puulaauensis MK2 genome sequencing consortium"/>
            <person name="Kazuki M."/>
            <person name="Futagami T."/>
        </authorList>
    </citation>
    <scope>NUCLEOTIDE SEQUENCE</scope>
    <source>
        <strain evidence="6">MK2</strain>
    </source>
</reference>
<evidence type="ECO:0000259" key="4">
    <source>
        <dbReference type="Pfam" id="PF00561"/>
    </source>
</evidence>
<keyword evidence="3" id="KW-0732">Signal</keyword>
<dbReference type="Gene3D" id="3.40.50.1820">
    <property type="entry name" value="alpha/beta hydrolase"/>
    <property type="match status" value="1"/>
</dbReference>
<gene>
    <name evidence="6" type="ORF">APUU_11670S</name>
</gene>
<dbReference type="PANTHER" id="PTHR43248:SF25">
    <property type="entry name" value="AB HYDROLASE-1 DOMAIN-CONTAINING PROTEIN-RELATED"/>
    <property type="match status" value="1"/>
</dbReference>
<accession>A0A7R7XCD8</accession>
<name>A0A7R7XCD8_9EURO</name>
<evidence type="ECO:0000256" key="2">
    <source>
        <dbReference type="ARBA" id="ARBA00022801"/>
    </source>
</evidence>
<feature type="signal peptide" evidence="3">
    <location>
        <begin position="1"/>
        <end position="20"/>
    </location>
</feature>
<dbReference type="AlphaFoldDB" id="A0A7R7XCD8"/>
<dbReference type="SUPFAM" id="SSF53474">
    <property type="entry name" value="alpha/beta-Hydrolases"/>
    <property type="match status" value="1"/>
</dbReference>
<keyword evidence="2" id="KW-0378">Hydrolase</keyword>
<evidence type="ECO:0008006" key="8">
    <source>
        <dbReference type="Google" id="ProtNLM"/>
    </source>
</evidence>